<reference evidence="1" key="5">
    <citation type="journal article" date="2021" name="G3 (Bethesda)">
        <title>Aegilops tauschii genome assembly Aet v5.0 features greater sequence contiguity and improved annotation.</title>
        <authorList>
            <person name="Wang L."/>
            <person name="Zhu T."/>
            <person name="Rodriguez J.C."/>
            <person name="Deal K.R."/>
            <person name="Dubcovsky J."/>
            <person name="McGuire P.E."/>
            <person name="Lux T."/>
            <person name="Spannagl M."/>
            <person name="Mayer K.F.X."/>
            <person name="Baldrich P."/>
            <person name="Meyers B.C."/>
            <person name="Huo N."/>
            <person name="Gu Y.Q."/>
            <person name="Zhou H."/>
            <person name="Devos K.M."/>
            <person name="Bennetzen J.L."/>
            <person name="Unver T."/>
            <person name="Budak H."/>
            <person name="Gulick P.J."/>
            <person name="Galiba G."/>
            <person name="Kalapos B."/>
            <person name="Nelson D.R."/>
            <person name="Li P."/>
            <person name="You F.M."/>
            <person name="Luo M.C."/>
            <person name="Dvorak J."/>
        </authorList>
    </citation>
    <scope>NUCLEOTIDE SEQUENCE [LARGE SCALE GENOMIC DNA]</scope>
    <source>
        <strain evidence="1">cv. AL8/78</strain>
    </source>
</reference>
<reference evidence="1" key="3">
    <citation type="journal article" date="2017" name="Nature">
        <title>Genome sequence of the progenitor of the wheat D genome Aegilops tauschii.</title>
        <authorList>
            <person name="Luo M.C."/>
            <person name="Gu Y.Q."/>
            <person name="Puiu D."/>
            <person name="Wang H."/>
            <person name="Twardziok S.O."/>
            <person name="Deal K.R."/>
            <person name="Huo N."/>
            <person name="Zhu T."/>
            <person name="Wang L."/>
            <person name="Wang Y."/>
            <person name="McGuire P.E."/>
            <person name="Liu S."/>
            <person name="Long H."/>
            <person name="Ramasamy R.K."/>
            <person name="Rodriguez J.C."/>
            <person name="Van S.L."/>
            <person name="Yuan L."/>
            <person name="Wang Z."/>
            <person name="Xia Z."/>
            <person name="Xiao L."/>
            <person name="Anderson O.D."/>
            <person name="Ouyang S."/>
            <person name="Liang Y."/>
            <person name="Zimin A.V."/>
            <person name="Pertea G."/>
            <person name="Qi P."/>
            <person name="Bennetzen J.L."/>
            <person name="Dai X."/>
            <person name="Dawson M.W."/>
            <person name="Muller H.G."/>
            <person name="Kugler K."/>
            <person name="Rivarola-Duarte L."/>
            <person name="Spannagl M."/>
            <person name="Mayer K.F.X."/>
            <person name="Lu F.H."/>
            <person name="Bevan M.W."/>
            <person name="Leroy P."/>
            <person name="Li P."/>
            <person name="You F.M."/>
            <person name="Sun Q."/>
            <person name="Liu Z."/>
            <person name="Lyons E."/>
            <person name="Wicker T."/>
            <person name="Salzberg S.L."/>
            <person name="Devos K.M."/>
            <person name="Dvorak J."/>
        </authorList>
    </citation>
    <scope>NUCLEOTIDE SEQUENCE [LARGE SCALE GENOMIC DNA]</scope>
    <source>
        <strain evidence="1">cv. AL8/78</strain>
    </source>
</reference>
<organism evidence="1 2">
    <name type="scientific">Aegilops tauschii subsp. strangulata</name>
    <name type="common">Goatgrass</name>
    <dbReference type="NCBI Taxonomy" id="200361"/>
    <lineage>
        <taxon>Eukaryota</taxon>
        <taxon>Viridiplantae</taxon>
        <taxon>Streptophyta</taxon>
        <taxon>Embryophyta</taxon>
        <taxon>Tracheophyta</taxon>
        <taxon>Spermatophyta</taxon>
        <taxon>Magnoliopsida</taxon>
        <taxon>Liliopsida</taxon>
        <taxon>Poales</taxon>
        <taxon>Poaceae</taxon>
        <taxon>BOP clade</taxon>
        <taxon>Pooideae</taxon>
        <taxon>Triticodae</taxon>
        <taxon>Triticeae</taxon>
        <taxon>Triticinae</taxon>
        <taxon>Aegilops</taxon>
    </lineage>
</organism>
<reference evidence="2" key="1">
    <citation type="journal article" date="2014" name="Science">
        <title>Ancient hybridizations among the ancestral genomes of bread wheat.</title>
        <authorList>
            <consortium name="International Wheat Genome Sequencing Consortium,"/>
            <person name="Marcussen T."/>
            <person name="Sandve S.R."/>
            <person name="Heier L."/>
            <person name="Spannagl M."/>
            <person name="Pfeifer M."/>
            <person name="Jakobsen K.S."/>
            <person name="Wulff B.B."/>
            <person name="Steuernagel B."/>
            <person name="Mayer K.F."/>
            <person name="Olsen O.A."/>
        </authorList>
    </citation>
    <scope>NUCLEOTIDE SEQUENCE [LARGE SCALE GENOMIC DNA]</scope>
    <source>
        <strain evidence="2">cv. AL8/78</strain>
    </source>
</reference>
<name>A0A453B9J2_AEGTS</name>
<sequence>MSNNSANLKYLPFKKRQLLIVLSDFRSPRISNKWHFDIVFLQRQPALQWPILLLTRLNRSGVMCYCSAASTQRWNGALKVPHPPNS</sequence>
<keyword evidence="2" id="KW-1185">Reference proteome</keyword>
<protein>
    <submittedName>
        <fullName evidence="1">Uncharacterized protein</fullName>
    </submittedName>
</protein>
<reference evidence="2" key="2">
    <citation type="journal article" date="2017" name="Nat. Plants">
        <title>The Aegilops tauschii genome reveals multiple impacts of transposons.</title>
        <authorList>
            <person name="Zhao G."/>
            <person name="Zou C."/>
            <person name="Li K."/>
            <person name="Wang K."/>
            <person name="Li T."/>
            <person name="Gao L."/>
            <person name="Zhang X."/>
            <person name="Wang H."/>
            <person name="Yang Z."/>
            <person name="Liu X."/>
            <person name="Jiang W."/>
            <person name="Mao L."/>
            <person name="Kong X."/>
            <person name="Jiao Y."/>
            <person name="Jia J."/>
        </authorList>
    </citation>
    <scope>NUCLEOTIDE SEQUENCE [LARGE SCALE GENOMIC DNA]</scope>
    <source>
        <strain evidence="2">cv. AL8/78</strain>
    </source>
</reference>
<dbReference type="EnsemblPlants" id="AET2Gv20419400.1">
    <property type="protein sequence ID" value="AET2Gv20419400.1"/>
    <property type="gene ID" value="AET2Gv20419400"/>
</dbReference>
<proteinExistence type="predicted"/>
<dbReference type="Gramene" id="AET2Gv20419400.1">
    <property type="protein sequence ID" value="AET2Gv20419400.1"/>
    <property type="gene ID" value="AET2Gv20419400"/>
</dbReference>
<dbReference type="Proteomes" id="UP000015105">
    <property type="component" value="Chromosome 2D"/>
</dbReference>
<evidence type="ECO:0000313" key="2">
    <source>
        <dbReference type="Proteomes" id="UP000015105"/>
    </source>
</evidence>
<accession>A0A453B9J2</accession>
<reference evidence="1" key="4">
    <citation type="submission" date="2019-03" db="UniProtKB">
        <authorList>
            <consortium name="EnsemblPlants"/>
        </authorList>
    </citation>
    <scope>IDENTIFICATION</scope>
</reference>
<evidence type="ECO:0000313" key="1">
    <source>
        <dbReference type="EnsemblPlants" id="AET2Gv20419400.1"/>
    </source>
</evidence>
<dbReference type="AlphaFoldDB" id="A0A453B9J2"/>